<organism evidence="2 3">
    <name type="scientific">Gemmatimonas groenlandica</name>
    <dbReference type="NCBI Taxonomy" id="2732249"/>
    <lineage>
        <taxon>Bacteria</taxon>
        <taxon>Pseudomonadati</taxon>
        <taxon>Gemmatimonadota</taxon>
        <taxon>Gemmatimonadia</taxon>
        <taxon>Gemmatimonadales</taxon>
        <taxon>Gemmatimonadaceae</taxon>
        <taxon>Gemmatimonas</taxon>
    </lineage>
</organism>
<dbReference type="AlphaFoldDB" id="A0A6M4IJY5"/>
<name>A0A6M4IJY5_9BACT</name>
<sequence length="197" mass="20598">MRRPHFVSAGAAAIVLASLLSSTTLAAQEHAHTPGMTHPAPVQLPTQGGQATFAAIAEIVAMLQADANTDWSKVNIERLRLHLVDMDLVTLRSRVVYTPVAGGAQFLVRGTGDAIAAIKRMTGAHATMVMNSGGPRVVRTELPDGVRLVVTAADTNDAAALAKLRGLGFIGLMTAGDHHAAHHMALARGDAMDDHGH</sequence>
<proteinExistence type="predicted"/>
<dbReference type="KEGG" id="ggr:HKW67_00890"/>
<accession>A0A6M4IJY5</accession>
<gene>
    <name evidence="2" type="ORF">HKW67_00890</name>
</gene>
<evidence type="ECO:0000313" key="2">
    <source>
        <dbReference type="EMBL" id="QJR34169.1"/>
    </source>
</evidence>
<feature type="chain" id="PRO_5026997149" evidence="1">
    <location>
        <begin position="27"/>
        <end position="197"/>
    </location>
</feature>
<dbReference type="Proteomes" id="UP000500938">
    <property type="component" value="Chromosome"/>
</dbReference>
<keyword evidence="3" id="KW-1185">Reference proteome</keyword>
<dbReference type="EMBL" id="CP053085">
    <property type="protein sequence ID" value="QJR34169.1"/>
    <property type="molecule type" value="Genomic_DNA"/>
</dbReference>
<protein>
    <submittedName>
        <fullName evidence="2">Uncharacterized protein</fullName>
    </submittedName>
</protein>
<keyword evidence="1" id="KW-0732">Signal</keyword>
<evidence type="ECO:0000313" key="3">
    <source>
        <dbReference type="Proteomes" id="UP000500938"/>
    </source>
</evidence>
<feature type="signal peptide" evidence="1">
    <location>
        <begin position="1"/>
        <end position="26"/>
    </location>
</feature>
<evidence type="ECO:0000256" key="1">
    <source>
        <dbReference type="SAM" id="SignalP"/>
    </source>
</evidence>
<reference evidence="2 3" key="1">
    <citation type="submission" date="2020-05" db="EMBL/GenBank/DDBJ databases">
        <title>Complete genome sequence of Gemmatimonas greenlandica TET16.</title>
        <authorList>
            <person name="Zeng Y."/>
        </authorList>
    </citation>
    <scope>NUCLEOTIDE SEQUENCE [LARGE SCALE GENOMIC DNA]</scope>
    <source>
        <strain evidence="2 3">TET16</strain>
    </source>
</reference>
<dbReference type="RefSeq" id="WP_171223595.1">
    <property type="nucleotide sequence ID" value="NZ_CP053085.1"/>
</dbReference>